<protein>
    <submittedName>
        <fullName evidence="1">Uncharacterized protein</fullName>
    </submittedName>
</protein>
<gene>
    <name evidence="1" type="ORF">I41_49420</name>
</gene>
<reference evidence="1 2" key="1">
    <citation type="submission" date="2019-02" db="EMBL/GenBank/DDBJ databases">
        <title>Deep-cultivation of Planctomycetes and their phenomic and genomic characterization uncovers novel biology.</title>
        <authorList>
            <person name="Wiegand S."/>
            <person name="Jogler M."/>
            <person name="Boedeker C."/>
            <person name="Pinto D."/>
            <person name="Vollmers J."/>
            <person name="Rivas-Marin E."/>
            <person name="Kohn T."/>
            <person name="Peeters S.H."/>
            <person name="Heuer A."/>
            <person name="Rast P."/>
            <person name="Oberbeckmann S."/>
            <person name="Bunk B."/>
            <person name="Jeske O."/>
            <person name="Meyerdierks A."/>
            <person name="Storesund J.E."/>
            <person name="Kallscheuer N."/>
            <person name="Luecker S."/>
            <person name="Lage O.M."/>
            <person name="Pohl T."/>
            <person name="Merkel B.J."/>
            <person name="Hornburger P."/>
            <person name="Mueller R.-W."/>
            <person name="Bruemmer F."/>
            <person name="Labrenz M."/>
            <person name="Spormann A.M."/>
            <person name="Op den Camp H."/>
            <person name="Overmann J."/>
            <person name="Amann R."/>
            <person name="Jetten M.S.M."/>
            <person name="Mascher T."/>
            <person name="Medema M.H."/>
            <person name="Devos D.P."/>
            <person name="Kaster A.-K."/>
            <person name="Ovreas L."/>
            <person name="Rohde M."/>
            <person name="Galperin M.Y."/>
            <person name="Jogler C."/>
        </authorList>
    </citation>
    <scope>NUCLEOTIDE SEQUENCE [LARGE SCALE GENOMIC DNA]</scope>
    <source>
        <strain evidence="1 2">I41</strain>
    </source>
</reference>
<dbReference type="KEGG" id="llh:I41_49420"/>
<keyword evidence="2" id="KW-1185">Reference proteome</keyword>
<sequence length="33" mass="3633">MTLDFLSEMSVRPYAVSIALNTIPPAQPSPRTE</sequence>
<proteinExistence type="predicted"/>
<dbReference type="EMBL" id="CP036339">
    <property type="protein sequence ID" value="QDT75700.1"/>
    <property type="molecule type" value="Genomic_DNA"/>
</dbReference>
<evidence type="ECO:0000313" key="1">
    <source>
        <dbReference type="EMBL" id="QDT75700.1"/>
    </source>
</evidence>
<organism evidence="1 2">
    <name type="scientific">Lacipirellula limnantheis</name>
    <dbReference type="NCBI Taxonomy" id="2528024"/>
    <lineage>
        <taxon>Bacteria</taxon>
        <taxon>Pseudomonadati</taxon>
        <taxon>Planctomycetota</taxon>
        <taxon>Planctomycetia</taxon>
        <taxon>Pirellulales</taxon>
        <taxon>Lacipirellulaceae</taxon>
        <taxon>Lacipirellula</taxon>
    </lineage>
</organism>
<dbReference type="AlphaFoldDB" id="A0A517U564"/>
<name>A0A517U564_9BACT</name>
<dbReference type="Proteomes" id="UP000317909">
    <property type="component" value="Chromosome"/>
</dbReference>
<accession>A0A517U564</accession>
<evidence type="ECO:0000313" key="2">
    <source>
        <dbReference type="Proteomes" id="UP000317909"/>
    </source>
</evidence>